<accession>A0A699JYR6</accession>
<sequence length="81" mass="9265">MLHDLGIKFFWWKHKEHEEELEFWVDLGVAEGLVTQTVITHNAAYQANDLDAYDSDCDEFSTAKAILMANLSSYVSDVLVE</sequence>
<dbReference type="AlphaFoldDB" id="A0A699JYR6"/>
<evidence type="ECO:0000313" key="1">
    <source>
        <dbReference type="EMBL" id="GFA65100.1"/>
    </source>
</evidence>
<feature type="non-terminal residue" evidence="1">
    <location>
        <position position="81"/>
    </location>
</feature>
<name>A0A699JYR6_TANCI</name>
<comment type="caution">
    <text evidence="1">The sequence shown here is derived from an EMBL/GenBank/DDBJ whole genome shotgun (WGS) entry which is preliminary data.</text>
</comment>
<protein>
    <submittedName>
        <fullName evidence="1">Uncharacterized protein</fullName>
    </submittedName>
</protein>
<dbReference type="EMBL" id="BKCJ010462130">
    <property type="protein sequence ID" value="GFA65100.1"/>
    <property type="molecule type" value="Genomic_DNA"/>
</dbReference>
<reference evidence="1" key="1">
    <citation type="journal article" date="2019" name="Sci. Rep.">
        <title>Draft genome of Tanacetum cinerariifolium, the natural source of mosquito coil.</title>
        <authorList>
            <person name="Yamashiro T."/>
            <person name="Shiraishi A."/>
            <person name="Satake H."/>
            <person name="Nakayama K."/>
        </authorList>
    </citation>
    <scope>NUCLEOTIDE SEQUENCE</scope>
</reference>
<organism evidence="1">
    <name type="scientific">Tanacetum cinerariifolium</name>
    <name type="common">Dalmatian daisy</name>
    <name type="synonym">Chrysanthemum cinerariifolium</name>
    <dbReference type="NCBI Taxonomy" id="118510"/>
    <lineage>
        <taxon>Eukaryota</taxon>
        <taxon>Viridiplantae</taxon>
        <taxon>Streptophyta</taxon>
        <taxon>Embryophyta</taxon>
        <taxon>Tracheophyta</taxon>
        <taxon>Spermatophyta</taxon>
        <taxon>Magnoliopsida</taxon>
        <taxon>eudicotyledons</taxon>
        <taxon>Gunneridae</taxon>
        <taxon>Pentapetalae</taxon>
        <taxon>asterids</taxon>
        <taxon>campanulids</taxon>
        <taxon>Asterales</taxon>
        <taxon>Asteraceae</taxon>
        <taxon>Asteroideae</taxon>
        <taxon>Anthemideae</taxon>
        <taxon>Anthemidinae</taxon>
        <taxon>Tanacetum</taxon>
    </lineage>
</organism>
<proteinExistence type="predicted"/>
<gene>
    <name evidence="1" type="ORF">Tci_637072</name>
</gene>